<gene>
    <name evidence="2" type="ORF">NE237_025619</name>
</gene>
<sequence length="102" mass="11100">MNCPPETSSEEAASGVRKHYASHERSMQLALVEQGGTCQKLKEGKSKCFLASTARHLERSPANEETPTTQASTSGRKRPPPSSNGALYSSDEAKVRREDEHA</sequence>
<feature type="compositionally biased region" description="Polar residues" evidence="1">
    <location>
        <begin position="1"/>
        <end position="11"/>
    </location>
</feature>
<protein>
    <submittedName>
        <fullName evidence="2">Uncharacterized protein</fullName>
    </submittedName>
</protein>
<accession>A0A9Q0H583</accession>
<evidence type="ECO:0000313" key="2">
    <source>
        <dbReference type="EMBL" id="KAJ4958508.1"/>
    </source>
</evidence>
<reference evidence="2" key="1">
    <citation type="journal article" date="2023" name="Plant J.">
        <title>The genome of the king protea, Protea cynaroides.</title>
        <authorList>
            <person name="Chang J."/>
            <person name="Duong T.A."/>
            <person name="Schoeman C."/>
            <person name="Ma X."/>
            <person name="Roodt D."/>
            <person name="Barker N."/>
            <person name="Li Z."/>
            <person name="Van de Peer Y."/>
            <person name="Mizrachi E."/>
        </authorList>
    </citation>
    <scope>NUCLEOTIDE SEQUENCE</scope>
    <source>
        <tissue evidence="2">Young leaves</tissue>
    </source>
</reference>
<dbReference type="Proteomes" id="UP001141806">
    <property type="component" value="Unassembled WGS sequence"/>
</dbReference>
<proteinExistence type="predicted"/>
<dbReference type="AlphaFoldDB" id="A0A9Q0H583"/>
<keyword evidence="3" id="KW-1185">Reference proteome</keyword>
<feature type="region of interest" description="Disordered" evidence="1">
    <location>
        <begin position="1"/>
        <end position="24"/>
    </location>
</feature>
<evidence type="ECO:0000313" key="3">
    <source>
        <dbReference type="Proteomes" id="UP001141806"/>
    </source>
</evidence>
<comment type="caution">
    <text evidence="2">The sequence shown here is derived from an EMBL/GenBank/DDBJ whole genome shotgun (WGS) entry which is preliminary data.</text>
</comment>
<evidence type="ECO:0000256" key="1">
    <source>
        <dbReference type="SAM" id="MobiDB-lite"/>
    </source>
</evidence>
<organism evidence="2 3">
    <name type="scientific">Protea cynaroides</name>
    <dbReference type="NCBI Taxonomy" id="273540"/>
    <lineage>
        <taxon>Eukaryota</taxon>
        <taxon>Viridiplantae</taxon>
        <taxon>Streptophyta</taxon>
        <taxon>Embryophyta</taxon>
        <taxon>Tracheophyta</taxon>
        <taxon>Spermatophyta</taxon>
        <taxon>Magnoliopsida</taxon>
        <taxon>Proteales</taxon>
        <taxon>Proteaceae</taxon>
        <taxon>Protea</taxon>
    </lineage>
</organism>
<feature type="compositionally biased region" description="Basic and acidic residues" evidence="1">
    <location>
        <begin position="91"/>
        <end position="102"/>
    </location>
</feature>
<dbReference type="EMBL" id="JAMYWD010000010">
    <property type="protein sequence ID" value="KAJ4958508.1"/>
    <property type="molecule type" value="Genomic_DNA"/>
</dbReference>
<feature type="compositionally biased region" description="Polar residues" evidence="1">
    <location>
        <begin position="63"/>
        <end position="74"/>
    </location>
</feature>
<name>A0A9Q0H583_9MAGN</name>
<feature type="region of interest" description="Disordered" evidence="1">
    <location>
        <begin position="52"/>
        <end position="102"/>
    </location>
</feature>